<reference evidence="1 2" key="1">
    <citation type="submission" date="2024-09" db="EMBL/GenBank/DDBJ databases">
        <title>Paenibacillus zeirhizospherea sp. nov., isolated from surface of the maize (Zea mays) roots in a horticulture field, Hungary.</title>
        <authorList>
            <person name="Marton D."/>
            <person name="Farkas M."/>
            <person name="Bedics A."/>
            <person name="Toth E."/>
            <person name="Tancsics A."/>
            <person name="Boka K."/>
            <person name="Maroti G."/>
            <person name="Kriszt B."/>
            <person name="Cserhati M."/>
        </authorList>
    </citation>
    <scope>NUCLEOTIDE SEQUENCE [LARGE SCALE GENOMIC DNA]</scope>
    <source>
        <strain evidence="1 2">KCTC 33519</strain>
    </source>
</reference>
<keyword evidence="1" id="KW-0547">Nucleotide-binding</keyword>
<keyword evidence="2" id="KW-1185">Reference proteome</keyword>
<proteinExistence type="predicted"/>
<gene>
    <name evidence="1" type="ORF">ACE41H_21280</name>
</gene>
<dbReference type="EMBL" id="JBHHMI010000029">
    <property type="protein sequence ID" value="MFB5269297.1"/>
    <property type="molecule type" value="Genomic_DNA"/>
</dbReference>
<sequence>ADTFYILPWIGSKGMRTLERILRMRLANQMNLGKIAMLSPYWIKVSGRFEPEELLGQIRSSCEQLQDPLSLIGEHEILTVGKYDEFVAPSLLRQAYAIDALDMSELLLLN</sequence>
<feature type="non-terminal residue" evidence="1">
    <location>
        <position position="1"/>
    </location>
</feature>
<evidence type="ECO:0000313" key="1">
    <source>
        <dbReference type="EMBL" id="MFB5269297.1"/>
    </source>
</evidence>
<name>A0ABV5AYK9_9BACL</name>
<protein>
    <submittedName>
        <fullName evidence="1">ATP-dependent helicase</fullName>
    </submittedName>
</protein>
<evidence type="ECO:0000313" key="2">
    <source>
        <dbReference type="Proteomes" id="UP001580346"/>
    </source>
</evidence>
<dbReference type="GO" id="GO:0004386">
    <property type="term" value="F:helicase activity"/>
    <property type="evidence" value="ECO:0007669"/>
    <property type="project" value="UniProtKB-KW"/>
</dbReference>
<comment type="caution">
    <text evidence="1">The sequence shown here is derived from an EMBL/GenBank/DDBJ whole genome shotgun (WGS) entry which is preliminary data.</text>
</comment>
<dbReference type="Proteomes" id="UP001580346">
    <property type="component" value="Unassembled WGS sequence"/>
</dbReference>
<keyword evidence="1" id="KW-0067">ATP-binding</keyword>
<organism evidence="1 2">
    <name type="scientific">Paenibacillus enshidis</name>
    <dbReference type="NCBI Taxonomy" id="1458439"/>
    <lineage>
        <taxon>Bacteria</taxon>
        <taxon>Bacillati</taxon>
        <taxon>Bacillota</taxon>
        <taxon>Bacilli</taxon>
        <taxon>Bacillales</taxon>
        <taxon>Paenibacillaceae</taxon>
        <taxon>Paenibacillus</taxon>
    </lineage>
</organism>
<accession>A0ABV5AYK9</accession>
<keyword evidence="1" id="KW-0347">Helicase</keyword>
<keyword evidence="1" id="KW-0378">Hydrolase</keyword>